<comment type="caution">
    <text evidence="1">The sequence shown here is derived from an EMBL/GenBank/DDBJ whole genome shotgun (WGS) entry which is preliminary data.</text>
</comment>
<sequence length="90" mass="9932">MLTVPFPRPKSVEITKTLSFGIRTLQTFSNCHDALISITIGASGGSDGGSIAEPALCESRRMLDESEHVVWPRPHDRDVARKHCDITKEN</sequence>
<proteinExistence type="predicted"/>
<dbReference type="Proteomes" id="UP000299102">
    <property type="component" value="Unassembled WGS sequence"/>
</dbReference>
<reference evidence="1 2" key="1">
    <citation type="journal article" date="2019" name="Commun. Biol.">
        <title>The bagworm genome reveals a unique fibroin gene that provides high tensile strength.</title>
        <authorList>
            <person name="Kono N."/>
            <person name="Nakamura H."/>
            <person name="Ohtoshi R."/>
            <person name="Tomita M."/>
            <person name="Numata K."/>
            <person name="Arakawa K."/>
        </authorList>
    </citation>
    <scope>NUCLEOTIDE SEQUENCE [LARGE SCALE GENOMIC DNA]</scope>
</reference>
<keyword evidence="2" id="KW-1185">Reference proteome</keyword>
<organism evidence="1 2">
    <name type="scientific">Eumeta variegata</name>
    <name type="common">Bagworm moth</name>
    <name type="synonym">Eumeta japonica</name>
    <dbReference type="NCBI Taxonomy" id="151549"/>
    <lineage>
        <taxon>Eukaryota</taxon>
        <taxon>Metazoa</taxon>
        <taxon>Ecdysozoa</taxon>
        <taxon>Arthropoda</taxon>
        <taxon>Hexapoda</taxon>
        <taxon>Insecta</taxon>
        <taxon>Pterygota</taxon>
        <taxon>Neoptera</taxon>
        <taxon>Endopterygota</taxon>
        <taxon>Lepidoptera</taxon>
        <taxon>Glossata</taxon>
        <taxon>Ditrysia</taxon>
        <taxon>Tineoidea</taxon>
        <taxon>Psychidae</taxon>
        <taxon>Oiketicinae</taxon>
        <taxon>Eumeta</taxon>
    </lineage>
</organism>
<protein>
    <submittedName>
        <fullName evidence="1">Uncharacterized protein</fullName>
    </submittedName>
</protein>
<evidence type="ECO:0000313" key="1">
    <source>
        <dbReference type="EMBL" id="GBP81866.1"/>
    </source>
</evidence>
<gene>
    <name evidence="1" type="ORF">EVAR_55066_1</name>
</gene>
<evidence type="ECO:0000313" key="2">
    <source>
        <dbReference type="Proteomes" id="UP000299102"/>
    </source>
</evidence>
<dbReference type="AlphaFoldDB" id="A0A4C1YZW0"/>
<dbReference type="EMBL" id="BGZK01001535">
    <property type="protein sequence ID" value="GBP81866.1"/>
    <property type="molecule type" value="Genomic_DNA"/>
</dbReference>
<name>A0A4C1YZW0_EUMVA</name>
<accession>A0A4C1YZW0</accession>